<dbReference type="InterPro" id="IPR032506">
    <property type="entry name" value="SGSH_C"/>
</dbReference>
<comment type="similarity">
    <text evidence="1">Belongs to the sulfatase family.</text>
</comment>
<evidence type="ECO:0000313" key="4">
    <source>
        <dbReference type="EMBL" id="CUQ08595.1"/>
    </source>
</evidence>
<protein>
    <submittedName>
        <fullName evidence="4">N-acetylglucosamine-6-sulfatase</fullName>
        <ecNumber evidence="4">3.1.6.1</ecNumber>
    </submittedName>
</protein>
<dbReference type="AlphaFoldDB" id="A0A174TLX6"/>
<proteinExistence type="inferred from homology"/>
<dbReference type="PROSITE" id="PS00523">
    <property type="entry name" value="SULFATASE_1"/>
    <property type="match status" value="1"/>
</dbReference>
<dbReference type="EC" id="3.1.6.1" evidence="4"/>
<dbReference type="InterPro" id="IPR024607">
    <property type="entry name" value="Sulfatase_CS"/>
</dbReference>
<accession>A0A174TLX6</accession>
<dbReference type="Pfam" id="PF16347">
    <property type="entry name" value="SGSH_C"/>
    <property type="match status" value="1"/>
</dbReference>
<keyword evidence="2 4" id="KW-0378">Hydrolase</keyword>
<gene>
    <name evidence="4" type="primary">atsA_8</name>
    <name evidence="4" type="ORF">ERS852511_04270</name>
</gene>
<sequence length="572" mass="66374">MTSEALRPDFHADICPLRKRPRLLTGHFLSSDVISIMKSNPSTLLLPLAALSLASCANQKKEETKRPNIIFMMTDDHTTQAMSCYGGNLIQTPNMDRIANEGIRFDNCYAVNALSGPSRACILTGKFSHENGFTDNASTFNGDQQTFPKLLQQAGYQTAMIGKWHLISEPQGFDHWSILSGQHEQGDYYDPDFWEDGKHIVEKGYATDIITDKAIDFLENRDKNKPFCMMYHQKAPHRNWMPAPRHLGIFNNTIFPEPANLFDDYEGRGKAAREQDMSIEHTLTNDWDLKLLTREEMLKDTTNRLYSVYKRMPVEVQDKWDSAYAQRIAEYRKGDLKGKALISWKYQQYMRDYLATVLAVDENIGRLLNYLEKIGELDNTIIVYTSDQGFFLGEHGWFDKRFMYEECQRMPLIIRYPKAIKAGSTSNAISMNVDFAPTFLDFAGVEVPSDIQGASLKPVLENEGKTPADWRKAAYYHYYEYPAEHSVKRHYGIRTQDFKLIHFYNDIDEWEMYDMKADPREMNNIFGKAEYAKKQKELMQLLEETQKQYKDNDPDEKKTVLFKGDRRLMENR</sequence>
<dbReference type="PANTHER" id="PTHR43108:SF6">
    <property type="entry name" value="N-SULPHOGLUCOSAMINE SULPHOHYDROLASE"/>
    <property type="match status" value="1"/>
</dbReference>
<dbReference type="EMBL" id="CZAP01000022">
    <property type="protein sequence ID" value="CUQ08595.1"/>
    <property type="molecule type" value="Genomic_DNA"/>
</dbReference>
<evidence type="ECO:0000259" key="3">
    <source>
        <dbReference type="Pfam" id="PF16347"/>
    </source>
</evidence>
<dbReference type="CDD" id="cd16031">
    <property type="entry name" value="G6S_like"/>
    <property type="match status" value="1"/>
</dbReference>
<organism evidence="4 5">
    <name type="scientific">Bacteroides thetaiotaomicron</name>
    <dbReference type="NCBI Taxonomy" id="818"/>
    <lineage>
        <taxon>Bacteria</taxon>
        <taxon>Pseudomonadati</taxon>
        <taxon>Bacteroidota</taxon>
        <taxon>Bacteroidia</taxon>
        <taxon>Bacteroidales</taxon>
        <taxon>Bacteroidaceae</taxon>
        <taxon>Bacteroides</taxon>
    </lineage>
</organism>
<feature type="domain" description="N-sulphoglucosamine sulphohydrolase C-terminal" evidence="3">
    <location>
        <begin position="393"/>
        <end position="548"/>
    </location>
</feature>
<dbReference type="Proteomes" id="UP000095576">
    <property type="component" value="Unassembled WGS sequence"/>
</dbReference>
<dbReference type="InterPro" id="IPR017850">
    <property type="entry name" value="Alkaline_phosphatase_core_sf"/>
</dbReference>
<dbReference type="SUPFAM" id="SSF53649">
    <property type="entry name" value="Alkaline phosphatase-like"/>
    <property type="match status" value="1"/>
</dbReference>
<dbReference type="GO" id="GO:0004065">
    <property type="term" value="F:arylsulfatase activity"/>
    <property type="evidence" value="ECO:0007669"/>
    <property type="project" value="UniProtKB-EC"/>
</dbReference>
<dbReference type="Gene3D" id="3.40.720.10">
    <property type="entry name" value="Alkaline Phosphatase, subunit A"/>
    <property type="match status" value="1"/>
</dbReference>
<evidence type="ECO:0000256" key="2">
    <source>
        <dbReference type="ARBA" id="ARBA00022801"/>
    </source>
</evidence>
<dbReference type="PROSITE" id="PS00149">
    <property type="entry name" value="SULFATASE_2"/>
    <property type="match status" value="1"/>
</dbReference>
<evidence type="ECO:0000313" key="5">
    <source>
        <dbReference type="Proteomes" id="UP000095576"/>
    </source>
</evidence>
<dbReference type="PANTHER" id="PTHR43108">
    <property type="entry name" value="N-ACETYLGLUCOSAMINE-6-SULFATASE FAMILY MEMBER"/>
    <property type="match status" value="1"/>
</dbReference>
<name>A0A174TLX6_BACT4</name>
<evidence type="ECO:0000256" key="1">
    <source>
        <dbReference type="ARBA" id="ARBA00008779"/>
    </source>
</evidence>
<reference evidence="4 5" key="1">
    <citation type="submission" date="2015-09" db="EMBL/GenBank/DDBJ databases">
        <authorList>
            <consortium name="Pathogen Informatics"/>
        </authorList>
    </citation>
    <scope>NUCLEOTIDE SEQUENCE [LARGE SCALE GENOMIC DNA]</scope>
    <source>
        <strain evidence="4 5">2789STDY5834899</strain>
    </source>
</reference>